<protein>
    <submittedName>
        <fullName evidence="2">Uncharacterized protein</fullName>
    </submittedName>
</protein>
<evidence type="ECO:0000313" key="3">
    <source>
        <dbReference type="Proteomes" id="UP000673691"/>
    </source>
</evidence>
<evidence type="ECO:0000313" key="2">
    <source>
        <dbReference type="EMBL" id="KAG5460319.1"/>
    </source>
</evidence>
<dbReference type="AlphaFoldDB" id="A0A8H7ZVQ5"/>
<feature type="compositionally biased region" description="Basic and acidic residues" evidence="1">
    <location>
        <begin position="81"/>
        <end position="99"/>
    </location>
</feature>
<comment type="caution">
    <text evidence="2">The sequence shown here is derived from an EMBL/GenBank/DDBJ whole genome shotgun (WGS) entry which is preliminary data.</text>
</comment>
<proteinExistence type="predicted"/>
<gene>
    <name evidence="2" type="ORF">BJ554DRAFT_7646</name>
</gene>
<organism evidence="2 3">
    <name type="scientific">Olpidium bornovanus</name>
    <dbReference type="NCBI Taxonomy" id="278681"/>
    <lineage>
        <taxon>Eukaryota</taxon>
        <taxon>Fungi</taxon>
        <taxon>Fungi incertae sedis</taxon>
        <taxon>Olpidiomycota</taxon>
        <taxon>Olpidiomycotina</taxon>
        <taxon>Olpidiomycetes</taxon>
        <taxon>Olpidiales</taxon>
        <taxon>Olpidiaceae</taxon>
        <taxon>Olpidium</taxon>
    </lineage>
</organism>
<feature type="region of interest" description="Disordered" evidence="1">
    <location>
        <begin position="61"/>
        <end position="99"/>
    </location>
</feature>
<dbReference type="EMBL" id="JAEFCI010005395">
    <property type="protein sequence ID" value="KAG5460319.1"/>
    <property type="molecule type" value="Genomic_DNA"/>
</dbReference>
<dbReference type="Proteomes" id="UP000673691">
    <property type="component" value="Unassembled WGS sequence"/>
</dbReference>
<keyword evidence="3" id="KW-1185">Reference proteome</keyword>
<sequence>PVSFRTNAREIGTLCPRPLLPAPRHLLPGGVTAAPMKTKIAELRAAPLMMLNATWFCETEKKGDKNKKRRERGGRPKKKKETNETKKEKRTGKKIDNKEGVWGEGGGGGACLFARLSGAVPGSRYTGRKKRVPNFWLARFEKKRKREKWRMGGCVRGGEGVCFACALRLTKVEELKK</sequence>
<reference evidence="2 3" key="1">
    <citation type="journal article" name="Sci. Rep.">
        <title>Genome-scale phylogenetic analyses confirm Olpidium as the closest living zoosporic fungus to the non-flagellated, terrestrial fungi.</title>
        <authorList>
            <person name="Chang Y."/>
            <person name="Rochon D."/>
            <person name="Sekimoto S."/>
            <person name="Wang Y."/>
            <person name="Chovatia M."/>
            <person name="Sandor L."/>
            <person name="Salamov A."/>
            <person name="Grigoriev I.V."/>
            <person name="Stajich J.E."/>
            <person name="Spatafora J.W."/>
        </authorList>
    </citation>
    <scope>NUCLEOTIDE SEQUENCE [LARGE SCALE GENOMIC DNA]</scope>
    <source>
        <strain evidence="2">S191</strain>
    </source>
</reference>
<evidence type="ECO:0000256" key="1">
    <source>
        <dbReference type="SAM" id="MobiDB-lite"/>
    </source>
</evidence>
<feature type="non-terminal residue" evidence="2">
    <location>
        <position position="1"/>
    </location>
</feature>
<feature type="compositionally biased region" description="Basic residues" evidence="1">
    <location>
        <begin position="64"/>
        <end position="80"/>
    </location>
</feature>
<name>A0A8H7ZVQ5_9FUNG</name>
<accession>A0A8H7ZVQ5</accession>